<gene>
    <name evidence="1" type="ORF">BTMF_LOCUS8679</name>
</gene>
<evidence type="ECO:0000313" key="1">
    <source>
        <dbReference type="EMBL" id="VDO29056.1"/>
    </source>
</evidence>
<protein>
    <submittedName>
        <fullName evidence="3">AAI domain-containing protein</fullName>
    </submittedName>
</protein>
<proteinExistence type="predicted"/>
<dbReference type="Proteomes" id="UP000280834">
    <property type="component" value="Unassembled WGS sequence"/>
</dbReference>
<dbReference type="AlphaFoldDB" id="A0A0R3QSE3"/>
<keyword evidence="2" id="KW-1185">Reference proteome</keyword>
<dbReference type="EMBL" id="UZAG01016541">
    <property type="protein sequence ID" value="VDO29056.1"/>
    <property type="molecule type" value="Genomic_DNA"/>
</dbReference>
<dbReference type="WBParaSite" id="BTMF_0001064501-mRNA-1">
    <property type="protein sequence ID" value="BTMF_0001064501-mRNA-1"/>
    <property type="gene ID" value="BTMF_0001064501"/>
</dbReference>
<evidence type="ECO:0000313" key="2">
    <source>
        <dbReference type="Proteomes" id="UP000280834"/>
    </source>
</evidence>
<organism evidence="3">
    <name type="scientific">Brugia timori</name>
    <dbReference type="NCBI Taxonomy" id="42155"/>
    <lineage>
        <taxon>Eukaryota</taxon>
        <taxon>Metazoa</taxon>
        <taxon>Ecdysozoa</taxon>
        <taxon>Nematoda</taxon>
        <taxon>Chromadorea</taxon>
        <taxon>Rhabditida</taxon>
        <taxon>Spirurina</taxon>
        <taxon>Spiruromorpha</taxon>
        <taxon>Filarioidea</taxon>
        <taxon>Onchocercidae</taxon>
        <taxon>Brugia</taxon>
    </lineage>
</organism>
<sequence length="177" mass="18936">MRSILFLGICSCYLLFMDNFIAPFIISPNLNLPLNNFPLTVCAINLLAAIQLPVAYACAATPPVVTPTPLQPPTQSPPVCCQPLLVSPTNNTNLSNGIMSFIYSSNTCRALAIATCSQPTVAPALQLMAGITVNQLNFINIQPATVSIPLVCNKLRQWKTGEPPLVINTIQCILSAP</sequence>
<reference evidence="1 2" key="2">
    <citation type="submission" date="2018-11" db="EMBL/GenBank/DDBJ databases">
        <authorList>
            <consortium name="Pathogen Informatics"/>
        </authorList>
    </citation>
    <scope>NUCLEOTIDE SEQUENCE [LARGE SCALE GENOMIC DNA]</scope>
</reference>
<evidence type="ECO:0000313" key="3">
    <source>
        <dbReference type="WBParaSite" id="BTMF_0001064501-mRNA-1"/>
    </source>
</evidence>
<name>A0A0R3QSE3_9BILA</name>
<accession>A0A0R3QSE3</accession>
<reference evidence="3" key="1">
    <citation type="submission" date="2017-02" db="UniProtKB">
        <authorList>
            <consortium name="WormBaseParasite"/>
        </authorList>
    </citation>
    <scope>IDENTIFICATION</scope>
</reference>